<dbReference type="InterPro" id="IPR003599">
    <property type="entry name" value="Ig_sub"/>
</dbReference>
<evidence type="ECO:0000313" key="10">
    <source>
        <dbReference type="Ensembl" id="ENSSGRP00000005119.1"/>
    </source>
</evidence>
<proteinExistence type="predicted"/>
<comment type="subcellular location">
    <subcellularLocation>
        <location evidence="1">Cell membrane</location>
    </subcellularLocation>
</comment>
<name>A0A672K403_SINGR</name>
<evidence type="ECO:0000256" key="4">
    <source>
        <dbReference type="ARBA" id="ARBA00022859"/>
    </source>
</evidence>
<evidence type="ECO:0000256" key="3">
    <source>
        <dbReference type="ARBA" id="ARBA00022729"/>
    </source>
</evidence>
<evidence type="ECO:0000256" key="1">
    <source>
        <dbReference type="ARBA" id="ARBA00004236"/>
    </source>
</evidence>
<dbReference type="InterPro" id="IPR052051">
    <property type="entry name" value="TCR_complex_component"/>
</dbReference>
<dbReference type="SUPFAM" id="SSF48726">
    <property type="entry name" value="Immunoglobulin"/>
    <property type="match status" value="1"/>
</dbReference>
<evidence type="ECO:0000256" key="2">
    <source>
        <dbReference type="ARBA" id="ARBA00022475"/>
    </source>
</evidence>
<keyword evidence="3" id="KW-0732">Signal</keyword>
<evidence type="ECO:0000256" key="8">
    <source>
        <dbReference type="SAM" id="Phobius"/>
    </source>
</evidence>
<feature type="transmembrane region" description="Helical" evidence="8">
    <location>
        <begin position="119"/>
        <end position="148"/>
    </location>
</feature>
<evidence type="ECO:0000259" key="9">
    <source>
        <dbReference type="PROSITE" id="PS50835"/>
    </source>
</evidence>
<keyword evidence="4" id="KW-0391">Immunity</keyword>
<dbReference type="OMA" id="CISVMFK"/>
<dbReference type="GO" id="GO:0005886">
    <property type="term" value="C:plasma membrane"/>
    <property type="evidence" value="ECO:0007669"/>
    <property type="project" value="UniProtKB-SubCell"/>
</dbReference>
<keyword evidence="6" id="KW-1015">Disulfide bond</keyword>
<protein>
    <recommendedName>
        <fullName evidence="9">Ig-like domain-containing protein</fullName>
    </recommendedName>
</protein>
<dbReference type="GO" id="GO:0002376">
    <property type="term" value="P:immune system process"/>
    <property type="evidence" value="ECO:0007669"/>
    <property type="project" value="UniProtKB-KW"/>
</dbReference>
<dbReference type="PANTHER" id="PTHR19433:SF111">
    <property type="entry name" value="T CELL RECEPTOR ALPHA VARIABLE 4"/>
    <property type="match status" value="1"/>
</dbReference>
<dbReference type="SMART" id="SM00409">
    <property type="entry name" value="IG"/>
    <property type="match status" value="1"/>
</dbReference>
<feature type="domain" description="Ig-like" evidence="9">
    <location>
        <begin position="1"/>
        <end position="89"/>
    </location>
</feature>
<dbReference type="PANTHER" id="PTHR19433">
    <property type="entry name" value="T-CELL RECEPTOR ALPHA CHAIN V REGION-RELATED"/>
    <property type="match status" value="1"/>
</dbReference>
<sequence length="153" mass="17544">TFVKTVISGTTVTLLCSNILKEPSYISWFKQTNDSLPLCIATQYTSVNPVDSIYFNGFKKNHVEMSVNKTFSSLKIVNVDVSDSGIFYCGSFLTNHMMFHDKTQLVVNGNISYFHLYHLFIPALFIFSIVAIHLLLIILYYFVFLFVFKETSH</sequence>
<dbReference type="InterPro" id="IPR013106">
    <property type="entry name" value="Ig_V-set"/>
</dbReference>
<keyword evidence="11" id="KW-1185">Reference proteome</keyword>
<dbReference type="InterPro" id="IPR036179">
    <property type="entry name" value="Ig-like_dom_sf"/>
</dbReference>
<evidence type="ECO:0000256" key="5">
    <source>
        <dbReference type="ARBA" id="ARBA00023136"/>
    </source>
</evidence>
<dbReference type="Pfam" id="PF07686">
    <property type="entry name" value="V-set"/>
    <property type="match status" value="1"/>
</dbReference>
<dbReference type="GO" id="GO:0009617">
    <property type="term" value="P:response to bacterium"/>
    <property type="evidence" value="ECO:0007669"/>
    <property type="project" value="TreeGrafter"/>
</dbReference>
<dbReference type="PROSITE" id="PS50835">
    <property type="entry name" value="IG_LIKE"/>
    <property type="match status" value="1"/>
</dbReference>
<keyword evidence="2" id="KW-1003">Cell membrane</keyword>
<dbReference type="Ensembl" id="ENSSGRT00000005540.1">
    <property type="protein sequence ID" value="ENSSGRP00000005119.1"/>
    <property type="gene ID" value="ENSSGRG00000003274.1"/>
</dbReference>
<dbReference type="InterPro" id="IPR007110">
    <property type="entry name" value="Ig-like_dom"/>
</dbReference>
<accession>A0A672K403</accession>
<keyword evidence="8" id="KW-0812">Transmembrane</keyword>
<dbReference type="AlphaFoldDB" id="A0A672K403"/>
<evidence type="ECO:0000256" key="7">
    <source>
        <dbReference type="ARBA" id="ARBA00023180"/>
    </source>
</evidence>
<reference evidence="10" key="1">
    <citation type="submission" date="2025-08" db="UniProtKB">
        <authorList>
            <consortium name="Ensembl"/>
        </authorList>
    </citation>
    <scope>IDENTIFICATION</scope>
</reference>
<dbReference type="Proteomes" id="UP000472262">
    <property type="component" value="Unassembled WGS sequence"/>
</dbReference>
<reference evidence="10" key="2">
    <citation type="submission" date="2025-09" db="UniProtKB">
        <authorList>
            <consortium name="Ensembl"/>
        </authorList>
    </citation>
    <scope>IDENTIFICATION</scope>
</reference>
<keyword evidence="5 8" id="KW-0472">Membrane</keyword>
<evidence type="ECO:0000256" key="6">
    <source>
        <dbReference type="ARBA" id="ARBA00023157"/>
    </source>
</evidence>
<dbReference type="InterPro" id="IPR013783">
    <property type="entry name" value="Ig-like_fold"/>
</dbReference>
<keyword evidence="8" id="KW-1133">Transmembrane helix</keyword>
<keyword evidence="7" id="KW-0325">Glycoprotein</keyword>
<dbReference type="InParanoid" id="A0A672K403"/>
<dbReference type="Gene3D" id="2.60.40.10">
    <property type="entry name" value="Immunoglobulins"/>
    <property type="match status" value="1"/>
</dbReference>
<evidence type="ECO:0000313" key="11">
    <source>
        <dbReference type="Proteomes" id="UP000472262"/>
    </source>
</evidence>
<organism evidence="10 11">
    <name type="scientific">Sinocyclocheilus grahami</name>
    <name type="common">Dianchi golden-line fish</name>
    <name type="synonym">Barbus grahami</name>
    <dbReference type="NCBI Taxonomy" id="75366"/>
    <lineage>
        <taxon>Eukaryota</taxon>
        <taxon>Metazoa</taxon>
        <taxon>Chordata</taxon>
        <taxon>Craniata</taxon>
        <taxon>Vertebrata</taxon>
        <taxon>Euteleostomi</taxon>
        <taxon>Actinopterygii</taxon>
        <taxon>Neopterygii</taxon>
        <taxon>Teleostei</taxon>
        <taxon>Ostariophysi</taxon>
        <taxon>Cypriniformes</taxon>
        <taxon>Cyprinidae</taxon>
        <taxon>Cyprininae</taxon>
        <taxon>Sinocyclocheilus</taxon>
    </lineage>
</organism>